<organism evidence="1 2">
    <name type="scientific">Rhodoferax koreensis</name>
    <dbReference type="NCBI Taxonomy" id="1842727"/>
    <lineage>
        <taxon>Bacteria</taxon>
        <taxon>Pseudomonadati</taxon>
        <taxon>Pseudomonadota</taxon>
        <taxon>Betaproteobacteria</taxon>
        <taxon>Burkholderiales</taxon>
        <taxon>Comamonadaceae</taxon>
        <taxon>Rhodoferax</taxon>
    </lineage>
</organism>
<dbReference type="RefSeq" id="WP_076201252.1">
    <property type="nucleotide sequence ID" value="NZ_CP019236.1"/>
</dbReference>
<keyword evidence="2" id="KW-1185">Reference proteome</keyword>
<dbReference type="OrthoDB" id="8901960at2"/>
<evidence type="ECO:0000313" key="1">
    <source>
        <dbReference type="EMBL" id="APW39126.1"/>
    </source>
</evidence>
<sequence length="165" mass="18387">MRELFTTLFVFAAAFMLWRAIRPHHSHLGLVHSEEPTQQFPIDDEATFKWPALGKFDFAVIDAESHQGALKRAAATAPTGAKGKQCLATLHMGGSQPHVYKPVEVRVQGQRVAFLSSGDASRFQRRLAYEGRAGQTTACEALLVETVSGGRIHYDIRLDLKEFRH</sequence>
<dbReference type="AlphaFoldDB" id="A0A1P8JZE3"/>
<protein>
    <submittedName>
        <fullName evidence="1">Uncharacterized protein</fullName>
    </submittedName>
</protein>
<accession>A0A1P8JZE3</accession>
<evidence type="ECO:0000313" key="2">
    <source>
        <dbReference type="Proteomes" id="UP000186609"/>
    </source>
</evidence>
<dbReference type="KEGG" id="rhy:RD110_19495"/>
<dbReference type="Proteomes" id="UP000186609">
    <property type="component" value="Chromosome"/>
</dbReference>
<proteinExistence type="predicted"/>
<reference evidence="1 2" key="1">
    <citation type="submission" date="2017-01" db="EMBL/GenBank/DDBJ databases">
        <authorList>
            <person name="Mah S.A."/>
            <person name="Swanson W.J."/>
            <person name="Moy G.W."/>
            <person name="Vacquier V.D."/>
        </authorList>
    </citation>
    <scope>NUCLEOTIDE SEQUENCE [LARGE SCALE GENOMIC DNA]</scope>
    <source>
        <strain evidence="1 2">DCY110</strain>
    </source>
</reference>
<gene>
    <name evidence="1" type="ORF">RD110_19495</name>
</gene>
<name>A0A1P8JZE3_9BURK</name>
<dbReference type="EMBL" id="CP019236">
    <property type="protein sequence ID" value="APW39126.1"/>
    <property type="molecule type" value="Genomic_DNA"/>
</dbReference>